<evidence type="ECO:0000256" key="1">
    <source>
        <dbReference type="SAM" id="Phobius"/>
    </source>
</evidence>
<comment type="caution">
    <text evidence="2">The sequence shown here is derived from an EMBL/GenBank/DDBJ whole genome shotgun (WGS) entry which is preliminary data.</text>
</comment>
<dbReference type="EMBL" id="QSLA01000019">
    <property type="protein sequence ID" value="RHF05273.1"/>
    <property type="molecule type" value="Genomic_DNA"/>
</dbReference>
<sequence>MIFLLHNRTNQYITKIMTLIPYILIAIPTCLLAIAVWTYFDYRKYKKKNSLILLLFLFYPMLLHAQYTDRNHCSIAFTSHKNQPGTLEQVKDNMIFQFIPNNDFWKIIIKNNNSEDAQINWEKASFIINGRASGISLQPHSPESNSMDIIKNNSEITRTVTASKLIAENKINRIYDKQDLKKGGKTSVSITLPIGVGDKPQFFHIFNFIVTQDN</sequence>
<keyword evidence="1" id="KW-1133">Transmembrane helix</keyword>
<dbReference type="AlphaFoldDB" id="A0A414M5K3"/>
<proteinExistence type="predicted"/>
<evidence type="ECO:0000313" key="3">
    <source>
        <dbReference type="Proteomes" id="UP000283538"/>
    </source>
</evidence>
<accession>A0A414M5K3</accession>
<keyword evidence="1" id="KW-0812">Transmembrane</keyword>
<gene>
    <name evidence="2" type="ORF">DW701_14460</name>
</gene>
<reference evidence="2 3" key="1">
    <citation type="submission" date="2018-08" db="EMBL/GenBank/DDBJ databases">
        <title>A genome reference for cultivated species of the human gut microbiota.</title>
        <authorList>
            <person name="Zou Y."/>
            <person name="Xue W."/>
            <person name="Luo G."/>
        </authorList>
    </citation>
    <scope>NUCLEOTIDE SEQUENCE [LARGE SCALE GENOMIC DNA]</scope>
    <source>
        <strain evidence="2 3">AM26-26AC</strain>
    </source>
</reference>
<keyword evidence="1" id="KW-0472">Membrane</keyword>
<protein>
    <recommendedName>
        <fullName evidence="4">Transmembrane protein</fullName>
    </recommendedName>
</protein>
<evidence type="ECO:0000313" key="2">
    <source>
        <dbReference type="EMBL" id="RHF05273.1"/>
    </source>
</evidence>
<dbReference type="Proteomes" id="UP000283538">
    <property type="component" value="Unassembled WGS sequence"/>
</dbReference>
<organism evidence="2 3">
    <name type="scientific">Bacteroides eggerthii</name>
    <dbReference type="NCBI Taxonomy" id="28111"/>
    <lineage>
        <taxon>Bacteria</taxon>
        <taxon>Pseudomonadati</taxon>
        <taxon>Bacteroidota</taxon>
        <taxon>Bacteroidia</taxon>
        <taxon>Bacteroidales</taxon>
        <taxon>Bacteroidaceae</taxon>
        <taxon>Bacteroides</taxon>
    </lineage>
</organism>
<evidence type="ECO:0008006" key="4">
    <source>
        <dbReference type="Google" id="ProtNLM"/>
    </source>
</evidence>
<name>A0A414M5K3_9BACE</name>
<feature type="transmembrane region" description="Helical" evidence="1">
    <location>
        <begin position="20"/>
        <end position="39"/>
    </location>
</feature>
<feature type="transmembrane region" description="Helical" evidence="1">
    <location>
        <begin position="51"/>
        <end position="67"/>
    </location>
</feature>